<dbReference type="AlphaFoldDB" id="A0A8J5GDI6"/>
<keyword evidence="4" id="KW-1185">Reference proteome</keyword>
<dbReference type="PANTHER" id="PTHR34283:SF1">
    <property type="entry name" value="PROTEIN RESPONSE TO LOW SULFUR 1"/>
    <property type="match status" value="1"/>
</dbReference>
<organism evidence="2 4">
    <name type="scientific">Zingiber officinale</name>
    <name type="common">Ginger</name>
    <name type="synonym">Amomum zingiber</name>
    <dbReference type="NCBI Taxonomy" id="94328"/>
    <lineage>
        <taxon>Eukaryota</taxon>
        <taxon>Viridiplantae</taxon>
        <taxon>Streptophyta</taxon>
        <taxon>Embryophyta</taxon>
        <taxon>Tracheophyta</taxon>
        <taxon>Spermatophyta</taxon>
        <taxon>Magnoliopsida</taxon>
        <taxon>Liliopsida</taxon>
        <taxon>Zingiberales</taxon>
        <taxon>Zingiberaceae</taxon>
        <taxon>Zingiber</taxon>
    </lineage>
</organism>
<name>A0A8J5GDI6_ZINOF</name>
<dbReference type="EMBL" id="JACMSC010000009">
    <property type="protein sequence ID" value="KAG6507219.1"/>
    <property type="molecule type" value="Genomic_DNA"/>
</dbReference>
<accession>A0A8J5GDI6</accession>
<proteinExistence type="predicted"/>
<comment type="caution">
    <text evidence="2">The sequence shown here is derived from an EMBL/GenBank/DDBJ whole genome shotgun (WGS) entry which is preliminary data.</text>
</comment>
<feature type="coiled-coil region" evidence="1">
    <location>
        <begin position="2"/>
        <end position="50"/>
    </location>
</feature>
<dbReference type="Proteomes" id="UP000734854">
    <property type="component" value="Unassembled WGS sequence"/>
</dbReference>
<dbReference type="GO" id="GO:0098869">
    <property type="term" value="P:cellular oxidant detoxification"/>
    <property type="evidence" value="ECO:0007669"/>
    <property type="project" value="InterPro"/>
</dbReference>
<dbReference type="InterPro" id="IPR039282">
    <property type="entry name" value="LSU"/>
</dbReference>
<sequence>MAAAEALEVAELQRRNKELERAAAEGRDREAAMERELERTRQRLLATEEAEERLCGQMGELEAESVLQAREYLRRIEALSHRLAAALDLLAAAGLHLSPDSNPIGFE</sequence>
<evidence type="ECO:0000313" key="4">
    <source>
        <dbReference type="Proteomes" id="UP000734854"/>
    </source>
</evidence>
<evidence type="ECO:0000256" key="1">
    <source>
        <dbReference type="SAM" id="Coils"/>
    </source>
</evidence>
<gene>
    <name evidence="3" type="ORF">ZIOFF_032560</name>
    <name evidence="2" type="ORF">ZIOFF_036164</name>
</gene>
<dbReference type="Pfam" id="PF24980">
    <property type="entry name" value="LSU"/>
    <property type="match status" value="1"/>
</dbReference>
<dbReference type="PANTHER" id="PTHR34283">
    <property type="entry name" value="PROTEIN RESPONSE TO LOW SULFUR 1"/>
    <property type="match status" value="1"/>
</dbReference>
<evidence type="ECO:0000313" key="2">
    <source>
        <dbReference type="EMBL" id="KAG6503840.1"/>
    </source>
</evidence>
<evidence type="ECO:0000313" key="3">
    <source>
        <dbReference type="EMBL" id="KAG6507219.1"/>
    </source>
</evidence>
<dbReference type="EMBL" id="JACMSC010000010">
    <property type="protein sequence ID" value="KAG6503840.1"/>
    <property type="molecule type" value="Genomic_DNA"/>
</dbReference>
<keyword evidence="1" id="KW-0175">Coiled coil</keyword>
<reference evidence="2 4" key="1">
    <citation type="submission" date="2020-08" db="EMBL/GenBank/DDBJ databases">
        <title>Plant Genome Project.</title>
        <authorList>
            <person name="Zhang R.-G."/>
        </authorList>
    </citation>
    <scope>NUCLEOTIDE SEQUENCE [LARGE SCALE GENOMIC DNA]</scope>
    <source>
        <tissue evidence="2">Rhizome</tissue>
    </source>
</reference>
<protein>
    <submittedName>
        <fullName evidence="2">Uncharacterized protein</fullName>
    </submittedName>
</protein>